<sequence length="69" mass="8458">MPYLTKKKQKIKIGNTIKKLRKSHEMAINKPFHGIFLMSFKLFWYINLNYFLTNTRLIFKISLDLYRLF</sequence>
<dbReference type="Proteomes" id="UP000192813">
    <property type="component" value="Unassembled WGS sequence"/>
</dbReference>
<reference evidence="3" key="1">
    <citation type="submission" date="2017-12" db="EMBL/GenBank/DDBJ databases">
        <title>FDA dAtabase for Regulatory Grade micrObial Sequences (FDA-ARGOS): Supporting development and validation of Infectious Disease Dx tests.</title>
        <authorList>
            <person name="Hoffmann M."/>
            <person name="Allard M."/>
            <person name="Evans P."/>
            <person name="Brown E."/>
            <person name="Tallon L."/>
            <person name="Sadzewicz L."/>
            <person name="Sengamalay N."/>
            <person name="Ott S."/>
            <person name="Godinez A."/>
            <person name="Nagaraj S."/>
            <person name="Vavikolanu K."/>
            <person name="Aluvathingal J."/>
            <person name="Nadendla S."/>
            <person name="Sichtig H."/>
        </authorList>
    </citation>
    <scope>NUCLEOTIDE SEQUENCE [LARGE SCALE GENOMIC DNA]</scope>
    <source>
        <strain evidence="3">FDAARGOS_249</strain>
    </source>
</reference>
<feature type="transmembrane region" description="Helical" evidence="1">
    <location>
        <begin position="27"/>
        <end position="46"/>
    </location>
</feature>
<name>A0A2J9PM76_9LACT</name>
<gene>
    <name evidence="2" type="ORF">A6J77_004040</name>
</gene>
<protein>
    <submittedName>
        <fullName evidence="2">Uncharacterized protein</fullName>
    </submittedName>
</protein>
<keyword evidence="1" id="KW-0812">Transmembrane</keyword>
<keyword evidence="1" id="KW-1133">Transmembrane helix</keyword>
<keyword evidence="1" id="KW-0472">Membrane</keyword>
<dbReference type="EMBL" id="NBTM02000001">
    <property type="protein sequence ID" value="PNL91445.1"/>
    <property type="molecule type" value="Genomic_DNA"/>
</dbReference>
<comment type="caution">
    <text evidence="2">The sequence shown here is derived from an EMBL/GenBank/DDBJ whole genome shotgun (WGS) entry which is preliminary data.</text>
</comment>
<evidence type="ECO:0000313" key="3">
    <source>
        <dbReference type="Proteomes" id="UP000192813"/>
    </source>
</evidence>
<accession>A0A2J9PM76</accession>
<dbReference type="AlphaFoldDB" id="A0A2J9PM76"/>
<organism evidence="2 3">
    <name type="scientific">Aerococcus viridans</name>
    <dbReference type="NCBI Taxonomy" id="1377"/>
    <lineage>
        <taxon>Bacteria</taxon>
        <taxon>Bacillati</taxon>
        <taxon>Bacillota</taxon>
        <taxon>Bacilli</taxon>
        <taxon>Lactobacillales</taxon>
        <taxon>Aerococcaceae</taxon>
        <taxon>Aerococcus</taxon>
    </lineage>
</organism>
<proteinExistence type="predicted"/>
<evidence type="ECO:0000313" key="2">
    <source>
        <dbReference type="EMBL" id="PNL91445.1"/>
    </source>
</evidence>
<evidence type="ECO:0000256" key="1">
    <source>
        <dbReference type="SAM" id="Phobius"/>
    </source>
</evidence>